<evidence type="ECO:0000256" key="2">
    <source>
        <dbReference type="ARBA" id="ARBA00008387"/>
    </source>
</evidence>
<evidence type="ECO:0000313" key="9">
    <source>
        <dbReference type="EMBL" id="MBF1164284.1"/>
    </source>
</evidence>
<keyword evidence="5" id="KW-0106">Calcium</keyword>
<feature type="non-terminal residue" evidence="9">
    <location>
        <position position="1"/>
    </location>
</feature>
<keyword evidence="6" id="KW-0281">Fimbrium</keyword>
<keyword evidence="4" id="KW-0479">Metal-binding</keyword>
<protein>
    <submittedName>
        <fullName evidence="9">Pilus assembly protein PilY</fullName>
    </submittedName>
</protein>
<dbReference type="EMBL" id="JABZMI010000053">
    <property type="protein sequence ID" value="MBF1164284.1"/>
    <property type="molecule type" value="Genomic_DNA"/>
</dbReference>
<evidence type="ECO:0000256" key="6">
    <source>
        <dbReference type="ARBA" id="ARBA00023263"/>
    </source>
</evidence>
<dbReference type="AlphaFoldDB" id="A0A930BQD2"/>
<dbReference type="InterPro" id="IPR015943">
    <property type="entry name" value="WD40/YVTN_repeat-like_dom_sf"/>
</dbReference>
<feature type="domain" description="PilY1 beta-propeller" evidence="8">
    <location>
        <begin position="535"/>
        <end position="836"/>
    </location>
</feature>
<evidence type="ECO:0000256" key="3">
    <source>
        <dbReference type="ARBA" id="ARBA00022558"/>
    </source>
</evidence>
<evidence type="ECO:0000256" key="4">
    <source>
        <dbReference type="ARBA" id="ARBA00022723"/>
    </source>
</evidence>
<evidence type="ECO:0000259" key="8">
    <source>
        <dbReference type="Pfam" id="PF05567"/>
    </source>
</evidence>
<evidence type="ECO:0000256" key="7">
    <source>
        <dbReference type="SAM" id="MobiDB-lite"/>
    </source>
</evidence>
<proteinExistence type="inferred from homology"/>
<dbReference type="Gene3D" id="2.130.10.10">
    <property type="entry name" value="YVTN repeat-like/Quinoprotein amine dehydrogenase"/>
    <property type="match status" value="1"/>
</dbReference>
<comment type="similarity">
    <text evidence="2">Belongs to the PilY1 family.</text>
</comment>
<dbReference type="InterPro" id="IPR011047">
    <property type="entry name" value="Quinoprotein_ADH-like_sf"/>
</dbReference>
<reference evidence="9" key="1">
    <citation type="submission" date="2020-04" db="EMBL/GenBank/DDBJ databases">
        <title>Deep metagenomics examines the oral microbiome during advanced dental caries in children, revealing novel taxa and co-occurrences with host molecules.</title>
        <authorList>
            <person name="Baker J.L."/>
            <person name="Morton J.T."/>
            <person name="Dinis M."/>
            <person name="Alvarez R."/>
            <person name="Tran N.C."/>
            <person name="Knight R."/>
            <person name="Edlund A."/>
        </authorList>
    </citation>
    <scope>NUCLEOTIDE SEQUENCE</scope>
    <source>
        <strain evidence="9">JCVI_32_bin.24</strain>
    </source>
</reference>
<comment type="subcellular location">
    <subcellularLocation>
        <location evidence="1">Fimbrium</location>
    </subcellularLocation>
</comment>
<dbReference type="SUPFAM" id="SSF50998">
    <property type="entry name" value="Quinoprotein alcohol dehydrogenase-like"/>
    <property type="match status" value="1"/>
</dbReference>
<dbReference type="Pfam" id="PF05567">
    <property type="entry name" value="T4P_PilY1"/>
    <property type="match status" value="1"/>
</dbReference>
<dbReference type="Proteomes" id="UP000718593">
    <property type="component" value="Unassembled WGS sequence"/>
</dbReference>
<organism evidence="9 10">
    <name type="scientific">Dechloromonas agitata</name>
    <dbReference type="NCBI Taxonomy" id="73030"/>
    <lineage>
        <taxon>Bacteria</taxon>
        <taxon>Pseudomonadati</taxon>
        <taxon>Pseudomonadota</taxon>
        <taxon>Betaproteobacteria</taxon>
        <taxon>Rhodocyclales</taxon>
        <taxon>Azonexaceae</taxon>
        <taxon>Dechloromonas</taxon>
    </lineage>
</organism>
<evidence type="ECO:0000256" key="5">
    <source>
        <dbReference type="ARBA" id="ARBA00022837"/>
    </source>
</evidence>
<dbReference type="InterPro" id="IPR008707">
    <property type="entry name" value="B-propeller_PilY1"/>
</dbReference>
<accession>A0A930BQD2</accession>
<sequence length="992" mass="106172">VYYDPTITYIPWSKPDGSLWPNAVPTAALNNPANAARGTRNLTIDLTEYSDWRNDSSTSTGDQTYYPATYFNYNGGDIWDAGSYTRVQIRPANAPFPKAASRTDCAGTTCTYDEEIKNFANWYTYYRSRILTARAGIGRAFALQGNNVRVGFGAINKDSTTVDGVSTSTIILGVRQFSGTDRDTFFNRLYNWTIPKSNTPLRQALDDTGKYFMRTDSRGPWSSTPGVSGGTDYTCRQSYTILMTDGYWNGSGASSPADANTDGTSGPSHTGPNGQTYSYVAQSPFSDGRSDTLADVAMYYWKTDLRDTLANEVPTNYLDPAFWQHMVTFGVGLGVTGSISPTAAFDAIQTGATITWPSTGTNAGKLDDLLHAGVNSRGGFFSAQNPKEFADSLAATLNSIAQRSGSAASIAANSSQISTNTKVFNAKFDTSRWSGELEAYAVTSTGVATTASWTASNNIPAPGSRRIFTYSGGNVVPFQFSSLSAADQGYLVNTEKVDYLRGDRSKEKQNGGTLRNRTSILGDIVDSTPAYVSENDTLFVGANDGMLHAFNATTGVEQFAYVPSAVLPRIANLTNPSYTHEYFVDGDIAVSSRTQTPSNNYLVATLGRGGKGIFALNVTTPSSFGSGSLLWEYFNSTDNDLGYMLGAPIIAKMNDGSVVAIVANGYNSTSGNAVLYIFDLATGSIIRKFDTGVGSDNGLAAPGVYDADNDGDIDVIYAGDLKGNLWKFDVSSNTSSAWGFAFMSGTTPLPFFIATDSLGNRQPITAPVAVAKNSVTTDPNYGKRFIFVGTGSYFRNGDTADKSVQSLYGLIDQNYQIAGRSNLTQRSIQLESTLNSKPVRVFSGATTGDMTSKDGWYLDLKTAGGVAEGERIVTAAQAYQLAEPTLIFSSIIPIDDPCQPGGRGYVNALNPFTGGRLSNGFFDLNADKNFANDLAGGYNVGSVDLGIGMPSQLKIVGGRLVTGGSSGKIGEIEVNPAAKRTRRISWREITRD</sequence>
<dbReference type="GO" id="GO:0009289">
    <property type="term" value="C:pilus"/>
    <property type="evidence" value="ECO:0007669"/>
    <property type="project" value="UniProtKB-SubCell"/>
</dbReference>
<gene>
    <name evidence="9" type="ORF">HXL68_04495</name>
</gene>
<comment type="caution">
    <text evidence="9">The sequence shown here is derived from an EMBL/GenBank/DDBJ whole genome shotgun (WGS) entry which is preliminary data.</text>
</comment>
<feature type="region of interest" description="Disordered" evidence="7">
    <location>
        <begin position="253"/>
        <end position="282"/>
    </location>
</feature>
<evidence type="ECO:0000256" key="1">
    <source>
        <dbReference type="ARBA" id="ARBA00004561"/>
    </source>
</evidence>
<name>A0A930BQD2_9RHOO</name>
<dbReference type="GO" id="GO:0046872">
    <property type="term" value="F:metal ion binding"/>
    <property type="evidence" value="ECO:0007669"/>
    <property type="project" value="UniProtKB-KW"/>
</dbReference>
<keyword evidence="3" id="KW-1029">Fimbrium biogenesis</keyword>
<evidence type="ECO:0000313" key="10">
    <source>
        <dbReference type="Proteomes" id="UP000718593"/>
    </source>
</evidence>